<evidence type="ECO:0000256" key="1">
    <source>
        <dbReference type="SAM" id="SignalP"/>
    </source>
</evidence>
<evidence type="ECO:0008006" key="4">
    <source>
        <dbReference type="Google" id="ProtNLM"/>
    </source>
</evidence>
<dbReference type="PROSITE" id="PS51257">
    <property type="entry name" value="PROKAR_LIPOPROTEIN"/>
    <property type="match status" value="1"/>
</dbReference>
<evidence type="ECO:0000313" key="2">
    <source>
        <dbReference type="EMBL" id="BDD07770.1"/>
    </source>
</evidence>
<feature type="signal peptide" evidence="1">
    <location>
        <begin position="1"/>
        <end position="21"/>
    </location>
</feature>
<protein>
    <recommendedName>
        <fullName evidence="4">Lipocalin-like domain-containing protein</fullName>
    </recommendedName>
</protein>
<dbReference type="KEGG" id="fax:FUAX_02020"/>
<dbReference type="RefSeq" id="WP_338393077.1">
    <property type="nucleotide sequence ID" value="NZ_AP025314.1"/>
</dbReference>
<accession>A0AAU9D6H6</accession>
<keyword evidence="3" id="KW-1185">Reference proteome</keyword>
<dbReference type="Proteomes" id="UP001348817">
    <property type="component" value="Chromosome"/>
</dbReference>
<dbReference type="EMBL" id="AP025314">
    <property type="protein sequence ID" value="BDD07770.1"/>
    <property type="molecule type" value="Genomic_DNA"/>
</dbReference>
<reference evidence="2 3" key="1">
    <citation type="submission" date="2021-12" db="EMBL/GenBank/DDBJ databases">
        <title>Genome sequencing of bacteria with rrn-lacking chromosome and rrn-plasmid.</title>
        <authorList>
            <person name="Anda M."/>
            <person name="Iwasaki W."/>
        </authorList>
    </citation>
    <scope>NUCLEOTIDE SEQUENCE [LARGE SCALE GENOMIC DNA]</scope>
    <source>
        <strain evidence="2 3">DSM 100852</strain>
    </source>
</reference>
<feature type="chain" id="PRO_5043773348" description="Lipocalin-like domain-containing protein" evidence="1">
    <location>
        <begin position="22"/>
        <end position="149"/>
    </location>
</feature>
<evidence type="ECO:0000313" key="3">
    <source>
        <dbReference type="Proteomes" id="UP001348817"/>
    </source>
</evidence>
<dbReference type="AlphaFoldDB" id="A0AAU9D6H6"/>
<sequence>MKNIKFYLLPLLCVMVLTSCSENEKDKDPEENTSINGSWRLTSNSFGSFDTDGSRVWTDVKDGHKLELKSGGNFMSGEFDCKEGTYKLSDKEITFTFGCETFDAWLLKYTNGEILYSYEIKGKYMILSEIGSRCDEGCLYKFVKVESPD</sequence>
<name>A0AAU9D6H6_9BACT</name>
<proteinExistence type="predicted"/>
<gene>
    <name evidence="2" type="ORF">FUAX_02020</name>
</gene>
<organism evidence="2 3">
    <name type="scientific">Fulvitalea axinellae</name>
    <dbReference type="NCBI Taxonomy" id="1182444"/>
    <lineage>
        <taxon>Bacteria</taxon>
        <taxon>Pseudomonadati</taxon>
        <taxon>Bacteroidota</taxon>
        <taxon>Cytophagia</taxon>
        <taxon>Cytophagales</taxon>
        <taxon>Persicobacteraceae</taxon>
        <taxon>Fulvitalea</taxon>
    </lineage>
</organism>
<keyword evidence="1" id="KW-0732">Signal</keyword>